<reference evidence="2" key="1">
    <citation type="submission" date="2020-05" db="EMBL/GenBank/DDBJ databases">
        <title>Mycena genomes resolve the evolution of fungal bioluminescence.</title>
        <authorList>
            <person name="Tsai I.J."/>
        </authorList>
    </citation>
    <scope>NUCLEOTIDE SEQUENCE</scope>
    <source>
        <strain evidence="2">160909Yilan</strain>
    </source>
</reference>
<comment type="caution">
    <text evidence="2">The sequence shown here is derived from an EMBL/GenBank/DDBJ whole genome shotgun (WGS) entry which is preliminary data.</text>
</comment>
<evidence type="ECO:0000313" key="2">
    <source>
        <dbReference type="EMBL" id="KAF7343662.1"/>
    </source>
</evidence>
<feature type="region of interest" description="Disordered" evidence="1">
    <location>
        <begin position="120"/>
        <end position="187"/>
    </location>
</feature>
<gene>
    <name evidence="2" type="ORF">MSAN_01945800</name>
</gene>
<evidence type="ECO:0000313" key="3">
    <source>
        <dbReference type="Proteomes" id="UP000623467"/>
    </source>
</evidence>
<dbReference type="AlphaFoldDB" id="A0A8H7CPN6"/>
<dbReference type="OrthoDB" id="3010094at2759"/>
<feature type="compositionally biased region" description="Basic and acidic residues" evidence="1">
    <location>
        <begin position="141"/>
        <end position="155"/>
    </location>
</feature>
<name>A0A8H7CPN6_9AGAR</name>
<keyword evidence="3" id="KW-1185">Reference proteome</keyword>
<dbReference type="EMBL" id="JACAZH010000022">
    <property type="protein sequence ID" value="KAF7343662.1"/>
    <property type="molecule type" value="Genomic_DNA"/>
</dbReference>
<sequence length="212" mass="24243">MSRKRVQYKQLFRGQYAVFSPHVADIYMRDYVAAGGRIATTAEEMAEVVFCICNDRFDTDFIAQWWNKTFRIVTRTFLYDCIAQGKRLCEETYSWGVDEKDGYKVVPTWKVCKWSGPALPKPEADNEMSQATNSPPRKKLSKDERRAESRGERRPQRSGLLTPAPSIESVRLPTNGGGHRLSHQRRQHTTWAGCLNGPLLGDEQSNHRESAC</sequence>
<dbReference type="Proteomes" id="UP000623467">
    <property type="component" value="Unassembled WGS sequence"/>
</dbReference>
<dbReference type="Gene3D" id="3.40.50.10190">
    <property type="entry name" value="BRCT domain"/>
    <property type="match status" value="1"/>
</dbReference>
<evidence type="ECO:0008006" key="4">
    <source>
        <dbReference type="Google" id="ProtNLM"/>
    </source>
</evidence>
<dbReference type="InterPro" id="IPR036420">
    <property type="entry name" value="BRCT_dom_sf"/>
</dbReference>
<protein>
    <recommendedName>
        <fullName evidence="4">BRCT domain-containing protein</fullName>
    </recommendedName>
</protein>
<proteinExistence type="predicted"/>
<dbReference type="SUPFAM" id="SSF52113">
    <property type="entry name" value="BRCT domain"/>
    <property type="match status" value="1"/>
</dbReference>
<organism evidence="2 3">
    <name type="scientific">Mycena sanguinolenta</name>
    <dbReference type="NCBI Taxonomy" id="230812"/>
    <lineage>
        <taxon>Eukaryota</taxon>
        <taxon>Fungi</taxon>
        <taxon>Dikarya</taxon>
        <taxon>Basidiomycota</taxon>
        <taxon>Agaricomycotina</taxon>
        <taxon>Agaricomycetes</taxon>
        <taxon>Agaricomycetidae</taxon>
        <taxon>Agaricales</taxon>
        <taxon>Marasmiineae</taxon>
        <taxon>Mycenaceae</taxon>
        <taxon>Mycena</taxon>
    </lineage>
</organism>
<evidence type="ECO:0000256" key="1">
    <source>
        <dbReference type="SAM" id="MobiDB-lite"/>
    </source>
</evidence>
<accession>A0A8H7CPN6</accession>